<proteinExistence type="predicted"/>
<dbReference type="AlphaFoldDB" id="A0A101GX62"/>
<sequence length="44" mass="5190">MLYNDCGITIIPLNYVLLRCVMMKWIDRRFAEALIANFFTAFSD</sequence>
<evidence type="ECO:0000313" key="2">
    <source>
        <dbReference type="Proteomes" id="UP000054260"/>
    </source>
</evidence>
<protein>
    <submittedName>
        <fullName evidence="1">Uncharacterized protein</fullName>
    </submittedName>
</protein>
<name>A0A101GX62_9BACT</name>
<dbReference type="Proteomes" id="UP000054260">
    <property type="component" value="Unassembled WGS sequence"/>
</dbReference>
<accession>A0A101GX62</accession>
<comment type="caution">
    <text evidence="1">The sequence shown here is derived from an EMBL/GenBank/DDBJ whole genome shotgun (WGS) entry which is preliminary data.</text>
</comment>
<dbReference type="EMBL" id="LGGH01000224">
    <property type="protein sequence ID" value="KUK66316.1"/>
    <property type="molecule type" value="Genomic_DNA"/>
</dbReference>
<reference evidence="2" key="1">
    <citation type="journal article" date="2015" name="MBio">
        <title>Genome-Resolved Metagenomic Analysis Reveals Roles for Candidate Phyla and Other Microbial Community Members in Biogeochemical Transformations in Oil Reservoirs.</title>
        <authorList>
            <person name="Hu P."/>
            <person name="Tom L."/>
            <person name="Singh A."/>
            <person name="Thomas B.C."/>
            <person name="Baker B.J."/>
            <person name="Piceno Y.M."/>
            <person name="Andersen G.L."/>
            <person name="Banfield J.F."/>
        </authorList>
    </citation>
    <scope>NUCLEOTIDE SEQUENCE [LARGE SCALE GENOMIC DNA]</scope>
</reference>
<evidence type="ECO:0000313" key="1">
    <source>
        <dbReference type="EMBL" id="KUK66316.1"/>
    </source>
</evidence>
<organism evidence="1 2">
    <name type="scientific">Mesotoga infera</name>
    <dbReference type="NCBI Taxonomy" id="1236046"/>
    <lineage>
        <taxon>Bacteria</taxon>
        <taxon>Thermotogati</taxon>
        <taxon>Thermotogota</taxon>
        <taxon>Thermotogae</taxon>
        <taxon>Kosmotogales</taxon>
        <taxon>Kosmotogaceae</taxon>
        <taxon>Mesotoga</taxon>
    </lineage>
</organism>
<gene>
    <name evidence="1" type="ORF">XD86_1241</name>
</gene>